<dbReference type="KEGG" id="coy:HF329_31720"/>
<reference evidence="3" key="1">
    <citation type="submission" date="2020-04" db="EMBL/GenBank/DDBJ databases">
        <authorList>
            <person name="Kittiwongwattana C."/>
        </authorList>
    </citation>
    <scope>NUCLEOTIDE SEQUENCE [LARGE SCALE GENOMIC DNA]</scope>
    <source>
        <strain evidence="3">1310</strain>
    </source>
</reference>
<feature type="signal peptide" evidence="1">
    <location>
        <begin position="1"/>
        <end position="23"/>
    </location>
</feature>
<proteinExistence type="predicted"/>
<dbReference type="AlphaFoldDB" id="A0AAE7DB42"/>
<protein>
    <submittedName>
        <fullName evidence="2">Uncharacterized protein</fullName>
    </submittedName>
</protein>
<name>A0AAE7DB42_9BACT</name>
<evidence type="ECO:0000313" key="3">
    <source>
        <dbReference type="Proteomes" id="UP000502421"/>
    </source>
</evidence>
<evidence type="ECO:0000256" key="1">
    <source>
        <dbReference type="SAM" id="SignalP"/>
    </source>
</evidence>
<feature type="chain" id="PRO_5042028960" evidence="1">
    <location>
        <begin position="24"/>
        <end position="168"/>
    </location>
</feature>
<dbReference type="Proteomes" id="UP000502421">
    <property type="component" value="Chromosome"/>
</dbReference>
<sequence>MNTKLSLNIGGLLAALSAWVIFADCCKSPCEAFLEKYSREDFSSFRNKYILNRGIDHSDHSSILFVYDERDDGPYMVKVNRASGKIVGTSTHLMKDASNPDSVFKQQLAMKFIRYHVDGLDVDSTGNVFVWITHDQPDLIRVAGKMDMPVFDEKHYREAKDNWYVNKE</sequence>
<gene>
    <name evidence="2" type="ORF">HF329_31720</name>
</gene>
<keyword evidence="1" id="KW-0732">Signal</keyword>
<accession>A0AAE7DB42</accession>
<dbReference type="EMBL" id="CP051205">
    <property type="protein sequence ID" value="QJB35625.1"/>
    <property type="molecule type" value="Genomic_DNA"/>
</dbReference>
<dbReference type="RefSeq" id="WP_168810893.1">
    <property type="nucleotide sequence ID" value="NZ_CP051205.1"/>
</dbReference>
<organism evidence="2 3">
    <name type="scientific">Chitinophaga oryzae</name>
    <dbReference type="NCBI Taxonomy" id="2725414"/>
    <lineage>
        <taxon>Bacteria</taxon>
        <taxon>Pseudomonadati</taxon>
        <taxon>Bacteroidota</taxon>
        <taxon>Chitinophagia</taxon>
        <taxon>Chitinophagales</taxon>
        <taxon>Chitinophagaceae</taxon>
        <taxon>Chitinophaga</taxon>
    </lineage>
</organism>
<evidence type="ECO:0000313" key="2">
    <source>
        <dbReference type="EMBL" id="QJB35625.1"/>
    </source>
</evidence>